<dbReference type="Proteomes" id="UP001208689">
    <property type="component" value="Chromosome"/>
</dbReference>
<proteinExistence type="predicted"/>
<evidence type="ECO:0000313" key="1">
    <source>
        <dbReference type="EMBL" id="UYP46743.1"/>
    </source>
</evidence>
<protein>
    <recommendedName>
        <fullName evidence="3">FUZ/MON1/HPS1 first Longin domain-containing protein</fullName>
    </recommendedName>
</protein>
<accession>A0ABY6HTR3</accession>
<sequence length="165" mass="19448">MSKPIELNNLYDFYVIRLNGLPIFAGCSGTDYCQGHVAQHQLHAGFFSALYAFANEAFQDVRLETIYFDKIQMNLLISESDNIMIIFVHHRSKSLQKIRELMNQTWEIFKQDYIPKLKENQFQKDLYKAFLEDLKKLKVILPDKDPFDIREMLLEGLKNRKIPAQ</sequence>
<evidence type="ECO:0000313" key="2">
    <source>
        <dbReference type="Proteomes" id="UP001208689"/>
    </source>
</evidence>
<dbReference type="EMBL" id="CP104013">
    <property type="protein sequence ID" value="UYP46743.1"/>
    <property type="molecule type" value="Genomic_DNA"/>
</dbReference>
<keyword evidence="2" id="KW-1185">Reference proteome</keyword>
<reference evidence="1" key="1">
    <citation type="submission" date="2022-09" db="EMBL/GenBank/DDBJ databases">
        <title>Actin cytoskeleton and complex cell architecture in an #Asgard archaeon.</title>
        <authorList>
            <person name="Ponce Toledo R.I."/>
            <person name="Schleper C."/>
            <person name="Rodrigues Oliveira T."/>
            <person name="Wollweber F."/>
            <person name="Xu J."/>
            <person name="Rittmann S."/>
            <person name="Klingl A."/>
            <person name="Pilhofer M."/>
        </authorList>
    </citation>
    <scope>NUCLEOTIDE SEQUENCE</scope>
    <source>
        <strain evidence="1">B-35</strain>
    </source>
</reference>
<name>A0ABY6HTR3_9ARCH</name>
<organism evidence="1 2">
    <name type="scientific">Candidatus Lokiarchaeum ossiferum</name>
    <dbReference type="NCBI Taxonomy" id="2951803"/>
    <lineage>
        <taxon>Archaea</taxon>
        <taxon>Promethearchaeati</taxon>
        <taxon>Promethearchaeota</taxon>
        <taxon>Promethearchaeia</taxon>
        <taxon>Promethearchaeales</taxon>
        <taxon>Promethearchaeaceae</taxon>
        <taxon>Candidatus Lokiarchaeum</taxon>
    </lineage>
</organism>
<gene>
    <name evidence="1" type="ORF">NEF87_003028</name>
</gene>
<evidence type="ECO:0008006" key="3">
    <source>
        <dbReference type="Google" id="ProtNLM"/>
    </source>
</evidence>